<proteinExistence type="predicted"/>
<dbReference type="EMBL" id="AM469236">
    <property type="protein sequence ID" value="CAN74954.1"/>
    <property type="molecule type" value="Genomic_DNA"/>
</dbReference>
<evidence type="ECO:0000313" key="2">
    <source>
        <dbReference type="EMBL" id="CAN74954.1"/>
    </source>
</evidence>
<feature type="compositionally biased region" description="Basic and acidic residues" evidence="1">
    <location>
        <begin position="55"/>
        <end position="68"/>
    </location>
</feature>
<reference evidence="2" key="1">
    <citation type="journal article" date="2007" name="PLoS ONE">
        <title>The first genome sequence of an elite grapevine cultivar (Pinot noir Vitis vinifera L.): coping with a highly heterozygous genome.</title>
        <authorList>
            <person name="Velasco R."/>
            <person name="Zharkikh A."/>
            <person name="Troggio M."/>
            <person name="Cartwright D.A."/>
            <person name="Cestaro A."/>
            <person name="Pruss D."/>
            <person name="Pindo M."/>
            <person name="FitzGerald L.M."/>
            <person name="Vezzulli S."/>
            <person name="Reid J."/>
            <person name="Malacarne G."/>
            <person name="Iliev D."/>
            <person name="Coppola G."/>
            <person name="Wardell B."/>
            <person name="Micheletti D."/>
            <person name="Macalma T."/>
            <person name="Facci M."/>
            <person name="Mitchell J.T."/>
            <person name="Perazzolli M."/>
            <person name="Eldredge G."/>
            <person name="Gatto P."/>
            <person name="Oyzerski R."/>
            <person name="Moretto M."/>
            <person name="Gutin N."/>
            <person name="Stefanini M."/>
            <person name="Chen Y."/>
            <person name="Segala C."/>
            <person name="Davenport C."/>
            <person name="Dematte L."/>
            <person name="Mraz A."/>
            <person name="Battilana J."/>
            <person name="Stormo K."/>
            <person name="Costa F."/>
            <person name="Tao Q."/>
            <person name="Si-Ammour A."/>
            <person name="Harkins T."/>
            <person name="Lackey A."/>
            <person name="Perbost C."/>
            <person name="Taillon B."/>
            <person name="Stella A."/>
            <person name="Solovyev V."/>
            <person name="Fawcett J.A."/>
            <person name="Sterck L."/>
            <person name="Vandepoele K."/>
            <person name="Grando S.M."/>
            <person name="Toppo S."/>
            <person name="Moser C."/>
            <person name="Lanchbury J."/>
            <person name="Bogden R."/>
            <person name="Skolnick M."/>
            <person name="Sgaramella V."/>
            <person name="Bhatnagar S.K."/>
            <person name="Fontana P."/>
            <person name="Gutin A."/>
            <person name="Van de Peer Y."/>
            <person name="Salamini F."/>
            <person name="Viola R."/>
        </authorList>
    </citation>
    <scope>NUCLEOTIDE SEQUENCE</scope>
</reference>
<evidence type="ECO:0000256" key="1">
    <source>
        <dbReference type="SAM" id="MobiDB-lite"/>
    </source>
</evidence>
<organism evidence="2">
    <name type="scientific">Vitis vinifera</name>
    <name type="common">Grape</name>
    <dbReference type="NCBI Taxonomy" id="29760"/>
    <lineage>
        <taxon>Eukaryota</taxon>
        <taxon>Viridiplantae</taxon>
        <taxon>Streptophyta</taxon>
        <taxon>Embryophyta</taxon>
        <taxon>Tracheophyta</taxon>
        <taxon>Spermatophyta</taxon>
        <taxon>Magnoliopsida</taxon>
        <taxon>eudicotyledons</taxon>
        <taxon>Gunneridae</taxon>
        <taxon>Pentapetalae</taxon>
        <taxon>rosids</taxon>
        <taxon>Vitales</taxon>
        <taxon>Vitaceae</taxon>
        <taxon>Viteae</taxon>
        <taxon>Vitis</taxon>
    </lineage>
</organism>
<protein>
    <submittedName>
        <fullName evidence="2">Uncharacterized protein</fullName>
    </submittedName>
</protein>
<name>A5BSC7_VITVI</name>
<gene>
    <name evidence="2" type="ORF">VITISV_043979</name>
</gene>
<feature type="region of interest" description="Disordered" evidence="1">
    <location>
        <begin position="46"/>
        <end position="68"/>
    </location>
</feature>
<sequence length="129" mass="14212">MAALLYFEDKILEHLGYPSEPQLERKRICLEIFTLDKWTSMTAYDVDPRAPAGPEHPEIPQGEHPKEPQLVEIPMDMRTAAPAVPFTGLMPEVASSTPPATPGTSLVIPATFEPPFHLSLGSPYPFQSS</sequence>
<accession>A5BSC7</accession>
<dbReference type="AlphaFoldDB" id="A5BSC7"/>